<evidence type="ECO:0000256" key="4">
    <source>
        <dbReference type="ARBA" id="ARBA00022475"/>
    </source>
</evidence>
<feature type="transmembrane region" description="Helical" evidence="8">
    <location>
        <begin position="232"/>
        <end position="254"/>
    </location>
</feature>
<dbReference type="STRING" id="1123404.SAMN02745784_02224"/>
<dbReference type="GO" id="GO:0033214">
    <property type="term" value="P:siderophore-iron import into cell"/>
    <property type="evidence" value="ECO:0007669"/>
    <property type="project" value="TreeGrafter"/>
</dbReference>
<accession>A0A1M4XFZ7</accession>
<dbReference type="PANTHER" id="PTHR30472:SF70">
    <property type="entry name" value="MOLYBDATE IMPORT SYSTEM PERMEASE PROTEIN MOLB"/>
    <property type="match status" value="1"/>
</dbReference>
<keyword evidence="10" id="KW-1185">Reference proteome</keyword>
<dbReference type="Gene3D" id="1.10.3470.10">
    <property type="entry name" value="ABC transporter involved in vitamin B12 uptake, BtuC"/>
    <property type="match status" value="1"/>
</dbReference>
<evidence type="ECO:0000256" key="5">
    <source>
        <dbReference type="ARBA" id="ARBA00022692"/>
    </source>
</evidence>
<dbReference type="EMBL" id="FQTY01000011">
    <property type="protein sequence ID" value="SHE92112.1"/>
    <property type="molecule type" value="Genomic_DNA"/>
</dbReference>
<name>A0A1M4XFZ7_9FIRM</name>
<dbReference type="CDD" id="cd06550">
    <property type="entry name" value="TM_ABC_iron-siderophores_like"/>
    <property type="match status" value="1"/>
</dbReference>
<evidence type="ECO:0000256" key="6">
    <source>
        <dbReference type="ARBA" id="ARBA00022989"/>
    </source>
</evidence>
<feature type="transmembrane region" description="Helical" evidence="8">
    <location>
        <begin position="184"/>
        <end position="205"/>
    </location>
</feature>
<sequence length="327" mass="35391">MKLFYVFSCILALLLLYISIVIGRFEVSTSNIISLIKRENLPQHVEKVILSIRLPRFILSLIVGAGLSISGAAFQSMFQNRLASPDILGVSNGAAFGAAFAILFFSGSTKALIVTAFIFGIVAVVLTYTISQIQKSRQTITLILSGIIVGSFFSALLSFLKLVADTDQALPAITYWLMGSFIGASFYKIIVAGIPILFGTVILIMMRFRLNILSLGDDEAFYLGINPRNNRFIIIFACTLISASCVMVSGIIGWVGMIVPNLMRQFFGADNKNLIPSSAIFGGIFMVVMDLLARSISEADIPIGILTAIVGAPIFVLVFKRFDGGGK</sequence>
<evidence type="ECO:0000313" key="9">
    <source>
        <dbReference type="EMBL" id="SHE92112.1"/>
    </source>
</evidence>
<keyword evidence="4" id="KW-1003">Cell membrane</keyword>
<evidence type="ECO:0000256" key="8">
    <source>
        <dbReference type="SAM" id="Phobius"/>
    </source>
</evidence>
<dbReference type="GO" id="GO:0005886">
    <property type="term" value="C:plasma membrane"/>
    <property type="evidence" value="ECO:0007669"/>
    <property type="project" value="UniProtKB-SubCell"/>
</dbReference>
<evidence type="ECO:0000256" key="1">
    <source>
        <dbReference type="ARBA" id="ARBA00004651"/>
    </source>
</evidence>
<feature type="transmembrane region" description="Helical" evidence="8">
    <location>
        <begin position="142"/>
        <end position="164"/>
    </location>
</feature>
<dbReference type="SUPFAM" id="SSF81345">
    <property type="entry name" value="ABC transporter involved in vitamin B12 uptake, BtuC"/>
    <property type="match status" value="1"/>
</dbReference>
<dbReference type="GeneID" id="90995413"/>
<evidence type="ECO:0000313" key="10">
    <source>
        <dbReference type="Proteomes" id="UP000184114"/>
    </source>
</evidence>
<gene>
    <name evidence="9" type="ORF">SAMN02745784_02224</name>
</gene>
<dbReference type="InterPro" id="IPR037294">
    <property type="entry name" value="ABC_BtuC-like"/>
</dbReference>
<evidence type="ECO:0000256" key="7">
    <source>
        <dbReference type="ARBA" id="ARBA00023136"/>
    </source>
</evidence>
<feature type="transmembrane region" description="Helical" evidence="8">
    <location>
        <begin position="274"/>
        <end position="292"/>
    </location>
</feature>
<dbReference type="AlphaFoldDB" id="A0A1M4XFZ7"/>
<proteinExistence type="inferred from homology"/>
<dbReference type="InterPro" id="IPR000522">
    <property type="entry name" value="ABC_transptr_permease_BtuC"/>
</dbReference>
<comment type="subcellular location">
    <subcellularLocation>
        <location evidence="1">Cell membrane</location>
        <topology evidence="1">Multi-pass membrane protein</topology>
    </subcellularLocation>
</comment>
<dbReference type="FunFam" id="1.10.3470.10:FF:000001">
    <property type="entry name" value="Vitamin B12 ABC transporter permease BtuC"/>
    <property type="match status" value="1"/>
</dbReference>
<dbReference type="Pfam" id="PF01032">
    <property type="entry name" value="FecCD"/>
    <property type="match status" value="1"/>
</dbReference>
<feature type="transmembrane region" description="Helical" evidence="8">
    <location>
        <begin position="87"/>
        <end position="105"/>
    </location>
</feature>
<feature type="transmembrane region" description="Helical" evidence="8">
    <location>
        <begin position="57"/>
        <end position="75"/>
    </location>
</feature>
<dbReference type="RefSeq" id="WP_072976290.1">
    <property type="nucleotide sequence ID" value="NZ_FQTY01000011.1"/>
</dbReference>
<protein>
    <submittedName>
        <fullName evidence="9">Iron complex transport system permease protein</fullName>
    </submittedName>
</protein>
<feature type="transmembrane region" description="Helical" evidence="8">
    <location>
        <begin position="111"/>
        <end position="130"/>
    </location>
</feature>
<dbReference type="Proteomes" id="UP000184114">
    <property type="component" value="Unassembled WGS sequence"/>
</dbReference>
<organism evidence="9 10">
    <name type="scientific">Tissierella praeacuta DSM 18095</name>
    <dbReference type="NCBI Taxonomy" id="1123404"/>
    <lineage>
        <taxon>Bacteria</taxon>
        <taxon>Bacillati</taxon>
        <taxon>Bacillota</taxon>
        <taxon>Tissierellia</taxon>
        <taxon>Tissierellales</taxon>
        <taxon>Tissierellaceae</taxon>
        <taxon>Tissierella</taxon>
    </lineage>
</organism>
<keyword evidence="6 8" id="KW-1133">Transmembrane helix</keyword>
<dbReference type="PANTHER" id="PTHR30472">
    <property type="entry name" value="FERRIC ENTEROBACTIN TRANSPORT SYSTEM PERMEASE PROTEIN"/>
    <property type="match status" value="1"/>
</dbReference>
<evidence type="ECO:0000256" key="3">
    <source>
        <dbReference type="ARBA" id="ARBA00022448"/>
    </source>
</evidence>
<reference evidence="10" key="1">
    <citation type="submission" date="2016-11" db="EMBL/GenBank/DDBJ databases">
        <authorList>
            <person name="Varghese N."/>
            <person name="Submissions S."/>
        </authorList>
    </citation>
    <scope>NUCLEOTIDE SEQUENCE [LARGE SCALE GENOMIC DNA]</scope>
    <source>
        <strain evidence="10">DSM 18095</strain>
    </source>
</reference>
<feature type="transmembrane region" description="Helical" evidence="8">
    <location>
        <begin position="299"/>
        <end position="319"/>
    </location>
</feature>
<evidence type="ECO:0000256" key="2">
    <source>
        <dbReference type="ARBA" id="ARBA00007935"/>
    </source>
</evidence>
<keyword evidence="3" id="KW-0813">Transport</keyword>
<keyword evidence="7 8" id="KW-0472">Membrane</keyword>
<comment type="similarity">
    <text evidence="2">Belongs to the binding-protein-dependent transport system permease family. FecCD subfamily.</text>
</comment>
<dbReference type="GO" id="GO:0022857">
    <property type="term" value="F:transmembrane transporter activity"/>
    <property type="evidence" value="ECO:0007669"/>
    <property type="project" value="InterPro"/>
</dbReference>
<keyword evidence="5 8" id="KW-0812">Transmembrane</keyword>